<evidence type="ECO:0000313" key="2">
    <source>
        <dbReference type="EMBL" id="MEO3692665.1"/>
    </source>
</evidence>
<dbReference type="Pfam" id="PF05134">
    <property type="entry name" value="T2SSL"/>
    <property type="match status" value="1"/>
</dbReference>
<sequence>MATLLVLLPPRPRLRAQSLNAMAREGDIEFDWLLTPDGRSVSAEGRNLPAALPHADNVVAVMAENDVSWRRVELPKAGRQMRAALAGKLEESLLDEPENLHFALEADATPGDTAWVAITARNWLAELLGQLEGAQIFVDRVVPSAAPDLPPGGHFHDASTDGSCLVELSWTHAEGVASLPIGGSLARQLLSPASVEGTRWTSAPGVVALAERWLGASVPVLGRQGRALAALQTGWNLRQFDLAPKARGTKALWQFLRTFLRPQWRLVRWGLAVLLLLELLGLNLRAWRLQHELTAQQDAINATLSSTFPHVRAILDAPIQMQKELDLLRQRSGALGEQDFETLLAAAATAWPADRGPADILAFEPGRLIFSDQGWSPQQVDALRSQLRSEGWALEASDGRLVISRPTRP</sequence>
<dbReference type="RefSeq" id="WP_347705483.1">
    <property type="nucleotide sequence ID" value="NZ_JBDPZD010000004.1"/>
</dbReference>
<proteinExistence type="predicted"/>
<keyword evidence="3" id="KW-1185">Reference proteome</keyword>
<evidence type="ECO:0000313" key="3">
    <source>
        <dbReference type="Proteomes" id="UP001495147"/>
    </source>
</evidence>
<dbReference type="EMBL" id="JBDPZD010000004">
    <property type="protein sequence ID" value="MEO3692665.1"/>
    <property type="molecule type" value="Genomic_DNA"/>
</dbReference>
<organism evidence="2 3">
    <name type="scientific">Roseateles paludis</name>
    <dbReference type="NCBI Taxonomy" id="3145238"/>
    <lineage>
        <taxon>Bacteria</taxon>
        <taxon>Pseudomonadati</taxon>
        <taxon>Pseudomonadota</taxon>
        <taxon>Betaproteobacteria</taxon>
        <taxon>Burkholderiales</taxon>
        <taxon>Sphaerotilaceae</taxon>
        <taxon>Roseateles</taxon>
    </lineage>
</organism>
<dbReference type="Gene3D" id="3.30.420.380">
    <property type="match status" value="1"/>
</dbReference>
<dbReference type="InterPro" id="IPR007812">
    <property type="entry name" value="T2SS_protein-GspL"/>
</dbReference>
<dbReference type="NCBIfam" id="TIGR01709">
    <property type="entry name" value="typeII_sec_gspL"/>
    <property type="match status" value="1"/>
</dbReference>
<gene>
    <name evidence="2" type="primary">gspL</name>
    <name evidence="2" type="ORF">ABDJ85_14400</name>
</gene>
<dbReference type="Proteomes" id="UP001495147">
    <property type="component" value="Unassembled WGS sequence"/>
</dbReference>
<feature type="domain" description="GspL cytoplasmic actin-ATPase-like" evidence="1">
    <location>
        <begin position="50"/>
        <end position="145"/>
    </location>
</feature>
<protein>
    <submittedName>
        <fullName evidence="2">Type II secretion system protein GspL</fullName>
    </submittedName>
</protein>
<accession>A0ABV0G4N8</accession>
<dbReference type="SUPFAM" id="SSF53067">
    <property type="entry name" value="Actin-like ATPase domain"/>
    <property type="match status" value="1"/>
</dbReference>
<name>A0ABV0G4N8_9BURK</name>
<comment type="caution">
    <text evidence="2">The sequence shown here is derived from an EMBL/GenBank/DDBJ whole genome shotgun (WGS) entry which is preliminary data.</text>
</comment>
<dbReference type="InterPro" id="IPR043129">
    <property type="entry name" value="ATPase_NBD"/>
</dbReference>
<reference evidence="2 3" key="1">
    <citation type="submission" date="2024-05" db="EMBL/GenBank/DDBJ databases">
        <title>Roseateles sp. DJS-2-20 16S ribosomal RNA gene Genome sequencing and assembly.</title>
        <authorList>
            <person name="Woo H."/>
        </authorList>
    </citation>
    <scope>NUCLEOTIDE SEQUENCE [LARGE SCALE GENOMIC DNA]</scope>
    <source>
        <strain evidence="2 3">DJS-2-20</strain>
    </source>
</reference>
<evidence type="ECO:0000259" key="1">
    <source>
        <dbReference type="Pfam" id="PF05134"/>
    </source>
</evidence>
<dbReference type="InterPro" id="IPR024230">
    <property type="entry name" value="GspL_cyto_dom"/>
</dbReference>